<dbReference type="SUPFAM" id="SSF118310">
    <property type="entry name" value="AN1-like Zinc finger"/>
    <property type="match status" value="1"/>
</dbReference>
<keyword evidence="2" id="KW-1185">Reference proteome</keyword>
<dbReference type="OrthoDB" id="5282002at2759"/>
<dbReference type="AlphaFoldDB" id="A0A6P3X7E4"/>
<dbReference type="InterPro" id="IPR035896">
    <property type="entry name" value="AN1-like_Znf"/>
</dbReference>
<accession>A0A6P3X7E4</accession>
<dbReference type="Pfam" id="PF20179">
    <property type="entry name" value="MSS51_C"/>
    <property type="match status" value="1"/>
</dbReference>
<evidence type="ECO:0000259" key="1">
    <source>
        <dbReference type="Pfam" id="PF20179"/>
    </source>
</evidence>
<evidence type="ECO:0000313" key="2">
    <source>
        <dbReference type="Proteomes" id="UP000515204"/>
    </source>
</evidence>
<dbReference type="InterPro" id="IPR046824">
    <property type="entry name" value="Mss51-like_C"/>
</dbReference>
<dbReference type="Proteomes" id="UP000515204">
    <property type="component" value="Unplaced"/>
</dbReference>
<dbReference type="PANTHER" id="PTHR28069:SF2">
    <property type="entry name" value="GH20023P"/>
    <property type="match status" value="1"/>
</dbReference>
<reference evidence="3" key="1">
    <citation type="submission" date="2025-08" db="UniProtKB">
        <authorList>
            <consortium name="RefSeq"/>
        </authorList>
    </citation>
    <scope>IDENTIFICATION</scope>
</reference>
<dbReference type="GeneID" id="106743959"/>
<sequence length="381" mass="44272">MISYCSEEHRILHRNQHEMICSAIIKVNQRKGIKNIGIMTTHIWSKYQKENITSIQEILCRDLEKYEKQMFLFAKSCHMCRKQVNLVGTCAKCMSINSCPEHSSTDDHECSILRLCFQLDVCSSTSDIPISTIPKVCLDFNGDFTDMHSFIDRFCAVRNSNEVTVTSWLPLDYLISEKLSGPMTLCNVLVKEELLIVLPINHFIEIHIIAESTMDMLSLSAWEMVLHVFPPNTKLVIVTIGKKAPYIWFEFQVCEQCKQQHKTLRYKSHPMSYTRYTIWYGRIRPIIILVFHDEHEDDLLSVETLRTLQLIGCPIILTTKVINMALELAVKIKQALTFDKPLPFRICNINNFASRRPQRDFRSGSVFYSNRYLVIYDNLSI</sequence>
<name>A0A6P3X7E4_DINQU</name>
<dbReference type="RefSeq" id="XP_014473804.1">
    <property type="nucleotide sequence ID" value="XM_014618318.1"/>
</dbReference>
<gene>
    <name evidence="3" type="primary">LOC106743959</name>
</gene>
<organism evidence="2 3">
    <name type="scientific">Dinoponera quadriceps</name>
    <name type="common">South American ant</name>
    <dbReference type="NCBI Taxonomy" id="609295"/>
    <lineage>
        <taxon>Eukaryota</taxon>
        <taxon>Metazoa</taxon>
        <taxon>Ecdysozoa</taxon>
        <taxon>Arthropoda</taxon>
        <taxon>Hexapoda</taxon>
        <taxon>Insecta</taxon>
        <taxon>Pterygota</taxon>
        <taxon>Neoptera</taxon>
        <taxon>Endopterygota</taxon>
        <taxon>Hymenoptera</taxon>
        <taxon>Apocrita</taxon>
        <taxon>Aculeata</taxon>
        <taxon>Formicoidea</taxon>
        <taxon>Formicidae</taxon>
        <taxon>Ponerinae</taxon>
        <taxon>Ponerini</taxon>
        <taxon>Dinoponera</taxon>
    </lineage>
</organism>
<protein>
    <submittedName>
        <fullName evidence="3">Uncharacterized protein LOC106743959</fullName>
    </submittedName>
</protein>
<feature type="domain" description="Mitochondrial splicing suppressor 51-like C-terminal" evidence="1">
    <location>
        <begin position="182"/>
        <end position="361"/>
    </location>
</feature>
<proteinExistence type="predicted"/>
<dbReference type="PANTHER" id="PTHR28069">
    <property type="entry name" value="GH20023P"/>
    <property type="match status" value="1"/>
</dbReference>
<dbReference type="KEGG" id="dqu:106743959"/>
<evidence type="ECO:0000313" key="3">
    <source>
        <dbReference type="RefSeq" id="XP_014473804.1"/>
    </source>
</evidence>